<dbReference type="EMBL" id="QWLB01000002">
    <property type="protein sequence ID" value="RIH93836.1"/>
    <property type="molecule type" value="Genomic_DNA"/>
</dbReference>
<evidence type="ECO:0000256" key="1">
    <source>
        <dbReference type="SAM" id="MobiDB-lite"/>
    </source>
</evidence>
<protein>
    <recommendedName>
        <fullName evidence="4">DUF1269 domain-containing protein</fullName>
    </recommendedName>
</protein>
<proteinExistence type="predicted"/>
<dbReference type="AlphaFoldDB" id="A0A399FDG1"/>
<accession>A0A399FDG1</accession>
<evidence type="ECO:0000313" key="3">
    <source>
        <dbReference type="Proteomes" id="UP000266178"/>
    </source>
</evidence>
<reference evidence="2 3" key="1">
    <citation type="submission" date="2018-08" db="EMBL/GenBank/DDBJ databases">
        <title>Meiothermus granaticius genome AF-68 sequencing project.</title>
        <authorList>
            <person name="Da Costa M.S."/>
            <person name="Albuquerque L."/>
            <person name="Raposo P."/>
            <person name="Froufe H.J.C."/>
            <person name="Barroso C.S."/>
            <person name="Egas C."/>
        </authorList>
    </citation>
    <scope>NUCLEOTIDE SEQUENCE [LARGE SCALE GENOMIC DNA]</scope>
    <source>
        <strain evidence="2 3">AF-68</strain>
    </source>
</reference>
<keyword evidence="3" id="KW-1185">Reference proteome</keyword>
<evidence type="ECO:0008006" key="4">
    <source>
        <dbReference type="Google" id="ProtNLM"/>
    </source>
</evidence>
<evidence type="ECO:0000313" key="2">
    <source>
        <dbReference type="EMBL" id="RIH93836.1"/>
    </source>
</evidence>
<dbReference type="RefSeq" id="WP_119355724.1">
    <property type="nucleotide sequence ID" value="NZ_BJXM01000004.1"/>
</dbReference>
<name>A0A399FDG1_9DEIN</name>
<organism evidence="2 3">
    <name type="scientific">Meiothermus granaticius NBRC 107808</name>
    <dbReference type="NCBI Taxonomy" id="1227551"/>
    <lineage>
        <taxon>Bacteria</taxon>
        <taxon>Thermotogati</taxon>
        <taxon>Deinococcota</taxon>
        <taxon>Deinococci</taxon>
        <taxon>Thermales</taxon>
        <taxon>Thermaceae</taxon>
        <taxon>Meiothermus</taxon>
    </lineage>
</organism>
<sequence>MPLTIVLFSEEAKAEAAVHELEHLGFDQVGLVAHEVWARQVLGMPGRLERESKEGLKQGSLWGTLLGGLAGIASAAITGGASLVWIGVFAGAGLGSLTGLLTGATSAEISSSEDEAYYIEALQEGGIVLVVRSKEDQVKPIGEVLQRFEPQRMVVRPDSLPSQALIGEEPSEARNPEVSGD</sequence>
<dbReference type="Proteomes" id="UP000266178">
    <property type="component" value="Unassembled WGS sequence"/>
</dbReference>
<comment type="caution">
    <text evidence="2">The sequence shown here is derived from an EMBL/GenBank/DDBJ whole genome shotgun (WGS) entry which is preliminary data.</text>
</comment>
<feature type="region of interest" description="Disordered" evidence="1">
    <location>
        <begin position="158"/>
        <end position="181"/>
    </location>
</feature>
<gene>
    <name evidence="2" type="ORF">Mgrana_00185</name>
</gene>